<feature type="region of interest" description="Disordered" evidence="1">
    <location>
        <begin position="722"/>
        <end position="750"/>
    </location>
</feature>
<feature type="region of interest" description="Disordered" evidence="1">
    <location>
        <begin position="556"/>
        <end position="606"/>
    </location>
</feature>
<feature type="compositionally biased region" description="Acidic residues" evidence="1">
    <location>
        <begin position="724"/>
        <end position="734"/>
    </location>
</feature>
<name>A0ABQ9XE29_9EUKA</name>
<proteinExistence type="predicted"/>
<dbReference type="InterPro" id="IPR056579">
    <property type="entry name" value="Ufl1_N"/>
</dbReference>
<dbReference type="EC" id="2.3.2.-" evidence="3"/>
<dbReference type="GO" id="GO:0016874">
    <property type="term" value="F:ligase activity"/>
    <property type="evidence" value="ECO:0007669"/>
    <property type="project" value="UniProtKB-KW"/>
</dbReference>
<sequence>MMDEIRKLQEQLRQTQKAPTKARFLESTTVDIVQSLQTMNLLDFIRSMDGKEIMTRESLQQEVVRELRRHNGRLTISEIPPLLNVDYDRVFEACNALKSKSIFVAEGTLISDDYIRQMAVEIQEVLLEMGVLTLSDLVVRFQVPFHIIQKSVEKHLGKIIQAKLQGDTLVTETHGDEMKALIRGTFMGITVPTNIVTQIVPRLNIAENLLMPIVEHLISDGKLKGKISKGLYSPLSFSKGQTDALESFYAQNGFVTFEHVKKLGLGGGDMQGFLQQRLKEELIFLDTLAVGKSTLESLSANLEESLADEGYALLSDFHTMPLTDDDYAVLFSNLPFLAPATKSDELQLVVLRETLDESKHTQSCPLTNNERKEPLTLRRQSLCFANVGSLHSSAYAHSLLTPNSAVERTQDRLGVSRSVLEDTQTLNVSSEPLVKESKKKKGGSTSTANLNPHAILLASLPFHTAYATSTTDKQPFTAQSLLTLPEYYGSLTPLSYAFMDALQPEAPEAKLVKTHKSFKNAVPSDHFFVSVLTVERLLAVCESELRLRMWQRRDEVWGGKAPSPEAPKEADDDEEWEDDAPKKGKRGKGGKAKKGKKQTPEEDDEAAALRATPFGVFLSILPLDDIQHLIQENASNSDLFVEQQKQLKLAAIHKSNELNDDLVVPLSFRLLPVLFHAFLALRTQQNVEKRASSKVERKELEEAFKDEWIVLNTSVNGVERLFDKEEENDESDDEEKQKGKRSKKAKKDKKKESLKGTVAKAVLRSFGLDCATTLVRIAANDASLTLPTLSQTNAEEHIQTLKTIINQMPQSPVIPLFQSLFTAIQTASHSPSASLSTFIDGISQIATEECLVIPAVQKRAEKALLSKQQTVFSTEMRASPIVTDSTPDAKLISLIVELIGVKFFGVLLPTLPVRSYPAIITHLSNNTKELATQAHAAVVPPILNALTLTHNAFIDVLAAQEQLDKEEEPDRAPLVSALTSYSSQMDSLRKMLMDEA</sequence>
<keyword evidence="3" id="KW-0436">Ligase</keyword>
<dbReference type="InterPro" id="IPR018611">
    <property type="entry name" value="Ufl1"/>
</dbReference>
<evidence type="ECO:0000256" key="1">
    <source>
        <dbReference type="SAM" id="MobiDB-lite"/>
    </source>
</evidence>
<feature type="compositionally biased region" description="Basic residues" evidence="1">
    <location>
        <begin position="738"/>
        <end position="749"/>
    </location>
</feature>
<comment type="caution">
    <text evidence="3">The sequence shown here is derived from an EMBL/GenBank/DDBJ whole genome shotgun (WGS) entry which is preliminary data.</text>
</comment>
<dbReference type="PANTHER" id="PTHR31057:SF0">
    <property type="entry name" value="E3 UFM1-PROTEIN LIGASE 1"/>
    <property type="match status" value="1"/>
</dbReference>
<protein>
    <submittedName>
        <fullName evidence="3">E3 UFM1-protein ligase 1 like protein</fullName>
        <ecNumber evidence="3">2.3.2.-</ecNumber>
    </submittedName>
</protein>
<feature type="domain" description="E3 UFM1-protein ligase 1-like N-terminal" evidence="2">
    <location>
        <begin position="4"/>
        <end position="265"/>
    </location>
</feature>
<feature type="compositionally biased region" description="Basic residues" evidence="1">
    <location>
        <begin position="583"/>
        <end position="597"/>
    </location>
</feature>
<organism evidence="3 4">
    <name type="scientific">Blattamonas nauphoetae</name>
    <dbReference type="NCBI Taxonomy" id="2049346"/>
    <lineage>
        <taxon>Eukaryota</taxon>
        <taxon>Metamonada</taxon>
        <taxon>Preaxostyla</taxon>
        <taxon>Oxymonadida</taxon>
        <taxon>Blattamonas</taxon>
    </lineage>
</organism>
<reference evidence="3 4" key="1">
    <citation type="journal article" date="2022" name="bioRxiv">
        <title>Genomics of Preaxostyla Flagellates Illuminates Evolutionary Transitions and the Path Towards Mitochondrial Loss.</title>
        <authorList>
            <person name="Novak L.V.F."/>
            <person name="Treitli S.C."/>
            <person name="Pyrih J."/>
            <person name="Halakuc P."/>
            <person name="Pipaliya S.V."/>
            <person name="Vacek V."/>
            <person name="Brzon O."/>
            <person name="Soukal P."/>
            <person name="Eme L."/>
            <person name="Dacks J.B."/>
            <person name="Karnkowska A."/>
            <person name="Elias M."/>
            <person name="Hampl V."/>
        </authorList>
    </citation>
    <scope>NUCLEOTIDE SEQUENCE [LARGE SCALE GENOMIC DNA]</scope>
    <source>
        <strain evidence="3">NAU3</strain>
        <tissue evidence="3">Gut</tissue>
    </source>
</reference>
<dbReference type="Pfam" id="PF09743">
    <property type="entry name" value="E3_UFM1_ligase"/>
    <property type="match status" value="1"/>
</dbReference>
<evidence type="ECO:0000313" key="3">
    <source>
        <dbReference type="EMBL" id="KAK2949548.1"/>
    </source>
</evidence>
<keyword evidence="4" id="KW-1185">Reference proteome</keyword>
<dbReference type="Proteomes" id="UP001281761">
    <property type="component" value="Unassembled WGS sequence"/>
</dbReference>
<dbReference type="GO" id="GO:0016746">
    <property type="term" value="F:acyltransferase activity"/>
    <property type="evidence" value="ECO:0007669"/>
    <property type="project" value="UniProtKB-KW"/>
</dbReference>
<gene>
    <name evidence="3" type="ORF">BLNAU_15530</name>
</gene>
<evidence type="ECO:0000259" key="2">
    <source>
        <dbReference type="Pfam" id="PF09743"/>
    </source>
</evidence>
<dbReference type="PANTHER" id="PTHR31057">
    <property type="entry name" value="E3 UFM1-PROTEIN LIGASE 1"/>
    <property type="match status" value="1"/>
</dbReference>
<accession>A0ABQ9XE29</accession>
<keyword evidence="3" id="KW-0808">Transferase</keyword>
<keyword evidence="3" id="KW-0012">Acyltransferase</keyword>
<evidence type="ECO:0000313" key="4">
    <source>
        <dbReference type="Proteomes" id="UP001281761"/>
    </source>
</evidence>
<dbReference type="EMBL" id="JARBJD010000154">
    <property type="protein sequence ID" value="KAK2949548.1"/>
    <property type="molecule type" value="Genomic_DNA"/>
</dbReference>